<dbReference type="OrthoDB" id="5654092at2"/>
<dbReference type="RefSeq" id="WP_011945755.1">
    <property type="nucleotide sequence ID" value="NZ_BAZA01000159.1"/>
</dbReference>
<dbReference type="EMBL" id="UGOL01000001">
    <property type="protein sequence ID" value="STX78738.1"/>
    <property type="molecule type" value="Genomic_DNA"/>
</dbReference>
<organism evidence="2 4">
    <name type="scientific">Legionella pneumophila</name>
    <dbReference type="NCBI Taxonomy" id="446"/>
    <lineage>
        <taxon>Bacteria</taxon>
        <taxon>Pseudomonadati</taxon>
        <taxon>Pseudomonadota</taxon>
        <taxon>Gammaproteobacteria</taxon>
        <taxon>Legionellales</taxon>
        <taxon>Legionellaceae</taxon>
        <taxon>Legionella</taxon>
    </lineage>
</organism>
<reference evidence="3 5" key="2">
    <citation type="submission" date="2018-06" db="EMBL/GenBank/DDBJ databases">
        <authorList>
            <consortium name="Pathogen Informatics"/>
            <person name="Doyle S."/>
        </authorList>
    </citation>
    <scope>NUCLEOTIDE SEQUENCE [LARGE SCALE GENOMIC DNA]</scope>
    <source>
        <strain evidence="3 5">NCTC12000</strain>
    </source>
</reference>
<dbReference type="EMBL" id="PQWY01000005">
    <property type="protein sequence ID" value="PPK32248.1"/>
    <property type="molecule type" value="Genomic_DNA"/>
</dbReference>
<dbReference type="Proteomes" id="UP000239239">
    <property type="component" value="Unassembled WGS sequence"/>
</dbReference>
<feature type="signal peptide" evidence="1">
    <location>
        <begin position="1"/>
        <end position="22"/>
    </location>
</feature>
<sequence length="128" mass="14450">MRSIRLLFPCILLMIPWQFATANRPTDNALAIIKSCYDESVNLSNDFTPCVTKKLKTMPNAEDFQLIMNFKTDEKGTNERIPVFMVDKTGYMYYCIVTTGKTLIINACAGEQGKPLTQGQMLSIDLPE</sequence>
<evidence type="ECO:0000313" key="4">
    <source>
        <dbReference type="Proteomes" id="UP000239239"/>
    </source>
</evidence>
<evidence type="ECO:0000313" key="5">
    <source>
        <dbReference type="Proteomes" id="UP000254631"/>
    </source>
</evidence>
<name>A0A133XC51_LEGPN</name>
<gene>
    <name evidence="2" type="ORF">C3928_03570</name>
    <name evidence="3" type="ORF">NCTC12000_00724</name>
</gene>
<reference evidence="2 4" key="1">
    <citation type="submission" date="2018-02" db="EMBL/GenBank/DDBJ databases">
        <title>Draft genome sequences of four Legionella pneumophila clinical strains isolated in Ontario.</title>
        <authorList>
            <person name="Fortuna A."/>
            <person name="Ramnarine R."/>
            <person name="Li A."/>
            <person name="Frantz C."/>
            <person name="Mallo G."/>
        </authorList>
    </citation>
    <scope>NUCLEOTIDE SEQUENCE [LARGE SCALE GENOMIC DNA]</scope>
    <source>
        <strain evidence="2 4">LG61</strain>
    </source>
</reference>
<dbReference type="Proteomes" id="UP000254631">
    <property type="component" value="Unassembled WGS sequence"/>
</dbReference>
<dbReference type="AlphaFoldDB" id="A0A133XC51"/>
<evidence type="ECO:0000256" key="1">
    <source>
        <dbReference type="SAM" id="SignalP"/>
    </source>
</evidence>
<evidence type="ECO:0000313" key="2">
    <source>
        <dbReference type="EMBL" id="PPK32248.1"/>
    </source>
</evidence>
<protein>
    <submittedName>
        <fullName evidence="2">Uncharacterized protein</fullName>
    </submittedName>
</protein>
<keyword evidence="1" id="KW-0732">Signal</keyword>
<evidence type="ECO:0000313" key="3">
    <source>
        <dbReference type="EMBL" id="STX78738.1"/>
    </source>
</evidence>
<accession>A0A133XC51</accession>
<proteinExistence type="predicted"/>
<feature type="chain" id="PRO_5014245993" evidence="1">
    <location>
        <begin position="23"/>
        <end position="128"/>
    </location>
</feature>